<sequence>MGNPLLVLWYRIFAVEDEGRHSDGVERPLPEPPGQQPSAGILLVLRRMRIPLIVLIVIFAVSVLGLTLVPGEDAQGRPTRLGIFEAFYFMSFTATTIGLGEIPYTFTPAQRMWVTFAIFLSVIGWAYAVGSLLALMQDRAFRRALARRLFARKVAHLGEPFLLLVGYGNATKRLARSLDDMGRRFVVIDRDENRVTGVDLDSYRADTPAMLGDARDTGNLALAGLGHRHCEGVVALTGNDETNLDVAMTASLLRPDLPVIARTSSREIAERMHAFGDPEVVNPLDRFGDHLRILLRSPSSYQLMVWLTSAPGSPLPPRRDVLPRGRWVVCGYGRFGRELTADLRAEGLEVTIVRAEGADDEETQHRAFAEADVEHAAAFVAATEDDMTNLWLVEGARRANPDVFVATLQNRAANASLFDAVGVDFGMMPAELIAHEALARLANPVLMRFLPAVPRQGEEWSAGMVDRLVDRCGAGTPHLWRIRLTREEAPALLGRLTAGGLRVGDLLRSPQGRERSLEAVALALLRDGTSVIAPDDDVVLNLDDQLLLAGRPGARRALDATLTNEPTAAYVVDGGFAPSSWLWRRLSRRSSAVPKEHV</sequence>
<dbReference type="Proteomes" id="UP000754710">
    <property type="component" value="Unassembled WGS sequence"/>
</dbReference>
<organism evidence="4 5">
    <name type="scientific">Nocardioides jiangsuensis</name>
    <dbReference type="NCBI Taxonomy" id="2866161"/>
    <lineage>
        <taxon>Bacteria</taxon>
        <taxon>Bacillati</taxon>
        <taxon>Actinomycetota</taxon>
        <taxon>Actinomycetes</taxon>
        <taxon>Propionibacteriales</taxon>
        <taxon>Nocardioidaceae</taxon>
        <taxon>Nocardioides</taxon>
    </lineage>
</organism>
<evidence type="ECO:0000313" key="4">
    <source>
        <dbReference type="EMBL" id="MBY9076880.1"/>
    </source>
</evidence>
<dbReference type="Gene3D" id="3.40.50.720">
    <property type="entry name" value="NAD(P)-binding Rossmann-like Domain"/>
    <property type="match status" value="2"/>
</dbReference>
<dbReference type="InterPro" id="IPR050721">
    <property type="entry name" value="Trk_Ktr_HKT_K-transport"/>
</dbReference>
<dbReference type="InterPro" id="IPR013099">
    <property type="entry name" value="K_chnl_dom"/>
</dbReference>
<dbReference type="GO" id="GO:0034220">
    <property type="term" value="P:monoatomic ion transmembrane transport"/>
    <property type="evidence" value="ECO:0007669"/>
    <property type="project" value="UniProtKB-KW"/>
</dbReference>
<dbReference type="InterPro" id="IPR003148">
    <property type="entry name" value="RCK_N"/>
</dbReference>
<dbReference type="Gene3D" id="1.10.287.70">
    <property type="match status" value="1"/>
</dbReference>
<evidence type="ECO:0000259" key="3">
    <source>
        <dbReference type="PROSITE" id="PS51201"/>
    </source>
</evidence>
<name>A0ABS7RPA4_9ACTN</name>
<evidence type="ECO:0000313" key="5">
    <source>
        <dbReference type="Proteomes" id="UP000754710"/>
    </source>
</evidence>
<evidence type="ECO:0000256" key="1">
    <source>
        <dbReference type="ARBA" id="ARBA00004651"/>
    </source>
</evidence>
<feature type="domain" description="RCK N-terminal" evidence="3">
    <location>
        <begin position="159"/>
        <end position="282"/>
    </location>
</feature>
<comment type="subcellular location">
    <subcellularLocation>
        <location evidence="1">Cell membrane</location>
        <topology evidence="1">Multi-pass membrane protein</topology>
    </subcellularLocation>
</comment>
<reference evidence="4 5" key="1">
    <citation type="submission" date="2021-08" db="EMBL/GenBank/DDBJ databases">
        <title>Nocardioides bacterium WL0053 sp. nov., isolated from the sediment.</title>
        <authorList>
            <person name="Wang L."/>
            <person name="Zhang D."/>
            <person name="Zhang A."/>
        </authorList>
    </citation>
    <scope>NUCLEOTIDE SEQUENCE [LARGE SCALE GENOMIC DNA]</scope>
    <source>
        <strain evidence="4 5">WL0053</strain>
    </source>
</reference>
<keyword evidence="5" id="KW-1185">Reference proteome</keyword>
<keyword evidence="4" id="KW-0406">Ion transport</keyword>
<dbReference type="EMBL" id="JAIEZQ010000003">
    <property type="protein sequence ID" value="MBY9076880.1"/>
    <property type="molecule type" value="Genomic_DNA"/>
</dbReference>
<feature type="transmembrane region" description="Helical" evidence="2">
    <location>
        <begin position="112"/>
        <end position="135"/>
    </location>
</feature>
<protein>
    <submittedName>
        <fullName evidence="4">Potassium channel family protein</fullName>
    </submittedName>
</protein>
<evidence type="ECO:0000256" key="2">
    <source>
        <dbReference type="SAM" id="Phobius"/>
    </source>
</evidence>
<accession>A0ABS7RPA4</accession>
<dbReference type="Pfam" id="PF02254">
    <property type="entry name" value="TrkA_N"/>
    <property type="match status" value="2"/>
</dbReference>
<keyword evidence="4" id="KW-0407">Ion channel</keyword>
<keyword evidence="4" id="KW-0813">Transport</keyword>
<dbReference type="InterPro" id="IPR036291">
    <property type="entry name" value="NAD(P)-bd_dom_sf"/>
</dbReference>
<feature type="transmembrane region" description="Helical" evidence="2">
    <location>
        <begin position="50"/>
        <end position="69"/>
    </location>
</feature>
<proteinExistence type="predicted"/>
<dbReference type="PROSITE" id="PS51201">
    <property type="entry name" value="RCK_N"/>
    <property type="match status" value="1"/>
</dbReference>
<dbReference type="PANTHER" id="PTHR43833">
    <property type="entry name" value="POTASSIUM CHANNEL PROTEIN 2-RELATED-RELATED"/>
    <property type="match status" value="1"/>
</dbReference>
<keyword evidence="2" id="KW-0812">Transmembrane</keyword>
<gene>
    <name evidence="4" type="ORF">K1X13_18780</name>
</gene>
<feature type="transmembrane region" description="Helical" evidence="2">
    <location>
        <begin position="81"/>
        <end position="100"/>
    </location>
</feature>
<dbReference type="Pfam" id="PF07885">
    <property type="entry name" value="Ion_trans_2"/>
    <property type="match status" value="1"/>
</dbReference>
<keyword evidence="2" id="KW-0472">Membrane</keyword>
<dbReference type="RefSeq" id="WP_221026655.1">
    <property type="nucleotide sequence ID" value="NZ_JAIEZQ010000003.1"/>
</dbReference>
<dbReference type="SUPFAM" id="SSF51735">
    <property type="entry name" value="NAD(P)-binding Rossmann-fold domains"/>
    <property type="match status" value="2"/>
</dbReference>
<comment type="caution">
    <text evidence="4">The sequence shown here is derived from an EMBL/GenBank/DDBJ whole genome shotgun (WGS) entry which is preliminary data.</text>
</comment>
<keyword evidence="2" id="KW-1133">Transmembrane helix</keyword>
<dbReference type="SUPFAM" id="SSF81324">
    <property type="entry name" value="Voltage-gated potassium channels"/>
    <property type="match status" value="1"/>
</dbReference>